<evidence type="ECO:0000313" key="1">
    <source>
        <dbReference type="EMBL" id="WXB02078.1"/>
    </source>
</evidence>
<name>A0ABZ2KTS8_9BACT</name>
<dbReference type="RefSeq" id="WP_394831703.1">
    <property type="nucleotide sequence ID" value="NZ_CP089929.1"/>
</dbReference>
<dbReference type="EMBL" id="CP089983">
    <property type="protein sequence ID" value="WXB02078.1"/>
    <property type="molecule type" value="Genomic_DNA"/>
</dbReference>
<reference evidence="1" key="1">
    <citation type="submission" date="2021-12" db="EMBL/GenBank/DDBJ databases">
        <title>Discovery of the Pendulisporaceae a myxobacterial family with distinct sporulation behavior and unique specialized metabolism.</title>
        <authorList>
            <person name="Garcia R."/>
            <person name="Popoff A."/>
            <person name="Bader C.D."/>
            <person name="Loehr J."/>
            <person name="Walesch S."/>
            <person name="Walt C."/>
            <person name="Boldt J."/>
            <person name="Bunk B."/>
            <person name="Haeckl F.J.F.P.J."/>
            <person name="Gunesch A.P."/>
            <person name="Birkelbach J."/>
            <person name="Nuebel U."/>
            <person name="Pietschmann T."/>
            <person name="Bach T."/>
            <person name="Mueller R."/>
        </authorList>
    </citation>
    <scope>NUCLEOTIDE SEQUENCE</scope>
    <source>
        <strain evidence="1">MSr11367</strain>
    </source>
</reference>
<gene>
    <name evidence="1" type="ORF">LVJ94_34840</name>
</gene>
<dbReference type="Proteomes" id="UP001374803">
    <property type="component" value="Chromosome"/>
</dbReference>
<sequence length="260" mass="27774">MAPRGEYVAPRTTPIDHESLRTALSRAWSELDGTEPNAEGVSLLLAQSAIETDHGRKSKNWNVGGVKADGAELYTYAATLEVLPRKDANAALARSSPGAPCELAADDGGPMMTLRFLPNHPACAFAAYRTLDEGAQGFVALLARRYVSALECARQGDVVGYAEGLKSRGYFSGNLDAYRRNLESLVDGYRPPCLATECEIASALGRLGFWPADKLKTAVRNFQSVPEHHCVVDGVVGPQTRHAIRAALAALEATPTPPIG</sequence>
<dbReference type="InterPro" id="IPR036366">
    <property type="entry name" value="PGBDSf"/>
</dbReference>
<protein>
    <recommendedName>
        <fullName evidence="3">Peptidoglycan binding-like domain-containing protein</fullName>
    </recommendedName>
</protein>
<dbReference type="Gene3D" id="1.10.530.10">
    <property type="match status" value="1"/>
</dbReference>
<proteinExistence type="predicted"/>
<keyword evidence="2" id="KW-1185">Reference proteome</keyword>
<organism evidence="1 2">
    <name type="scientific">Pendulispora rubella</name>
    <dbReference type="NCBI Taxonomy" id="2741070"/>
    <lineage>
        <taxon>Bacteria</taxon>
        <taxon>Pseudomonadati</taxon>
        <taxon>Myxococcota</taxon>
        <taxon>Myxococcia</taxon>
        <taxon>Myxococcales</taxon>
        <taxon>Sorangiineae</taxon>
        <taxon>Pendulisporaceae</taxon>
        <taxon>Pendulispora</taxon>
    </lineage>
</organism>
<evidence type="ECO:0000313" key="2">
    <source>
        <dbReference type="Proteomes" id="UP001374803"/>
    </source>
</evidence>
<evidence type="ECO:0008006" key="3">
    <source>
        <dbReference type="Google" id="ProtNLM"/>
    </source>
</evidence>
<dbReference type="Gene3D" id="1.10.101.10">
    <property type="entry name" value="PGBD-like superfamily/PGBD"/>
    <property type="match status" value="1"/>
</dbReference>
<accession>A0ABZ2KTS8</accession>